<feature type="domain" description="LiaF transmembrane" evidence="2">
    <location>
        <begin position="11"/>
        <end position="106"/>
    </location>
</feature>
<keyword evidence="1" id="KW-0472">Membrane</keyword>
<dbReference type="AlphaFoldDB" id="A0A941I6E9"/>
<dbReference type="PANTHER" id="PTHR40763:SF5">
    <property type="entry name" value="MEMBRANE PROTEIN"/>
    <property type="match status" value="1"/>
</dbReference>
<evidence type="ECO:0000313" key="4">
    <source>
        <dbReference type="Proteomes" id="UP000680067"/>
    </source>
</evidence>
<sequence length="230" mass="24730">MSARKQQNRVVFGAALLIFGVLALLDNLNIFSHLNFLHFWPTLFILVGILKMSRSNTISGQLIGGGFVAWGAILTLKYMGIISFDMRHIWPMLLILGGLAVIFKDKLISETQWGGVGEGAGQSEVCNVSAVMSGANVQNSAVNFRGGELTAVMGGIELDLRGAQLQQDATLNVFTMWGGISIRVPQDWTVMSQGVPLLGGIDDKTVPPAMPGKRLVIQGYAIMGGVEIKN</sequence>
<comment type="caution">
    <text evidence="3">The sequence shown here is derived from an EMBL/GenBank/DDBJ whole genome shotgun (WGS) entry which is preliminary data.</text>
</comment>
<evidence type="ECO:0000259" key="2">
    <source>
        <dbReference type="Pfam" id="PF22570"/>
    </source>
</evidence>
<gene>
    <name evidence="3" type="ORF">KDM89_05115</name>
</gene>
<proteinExistence type="predicted"/>
<feature type="transmembrane region" description="Helical" evidence="1">
    <location>
        <begin position="33"/>
        <end position="50"/>
    </location>
</feature>
<dbReference type="RefSeq" id="WP_212686854.1">
    <property type="nucleotide sequence ID" value="NZ_JAGSPN010000002.1"/>
</dbReference>
<keyword evidence="1" id="KW-1133">Transmembrane helix</keyword>
<reference evidence="3" key="1">
    <citation type="submission" date="2021-04" db="EMBL/GenBank/DDBJ databases">
        <title>novel species isolated from subtropical streams in China.</title>
        <authorList>
            <person name="Lu H."/>
        </authorList>
    </citation>
    <scope>NUCLEOTIDE SEQUENCE</scope>
    <source>
        <strain evidence="3">LFS511W</strain>
    </source>
</reference>
<keyword evidence="4" id="KW-1185">Reference proteome</keyword>
<keyword evidence="1" id="KW-0812">Transmembrane</keyword>
<dbReference type="InterPro" id="IPR054331">
    <property type="entry name" value="LiaF_TM"/>
</dbReference>
<evidence type="ECO:0000256" key="1">
    <source>
        <dbReference type="SAM" id="Phobius"/>
    </source>
</evidence>
<dbReference type="Proteomes" id="UP000680067">
    <property type="component" value="Unassembled WGS sequence"/>
</dbReference>
<name>A0A941I6E9_9BURK</name>
<dbReference type="EMBL" id="JAGSPN010000002">
    <property type="protein sequence ID" value="MBR7781510.1"/>
    <property type="molecule type" value="Genomic_DNA"/>
</dbReference>
<protein>
    <recommendedName>
        <fullName evidence="2">LiaF transmembrane domain-containing protein</fullName>
    </recommendedName>
</protein>
<dbReference type="PANTHER" id="PTHR40763">
    <property type="entry name" value="MEMBRANE PROTEIN-RELATED"/>
    <property type="match status" value="1"/>
</dbReference>
<accession>A0A941I6E9</accession>
<organism evidence="3 4">
    <name type="scientific">Undibacterium luofuense</name>
    <dbReference type="NCBI Taxonomy" id="2828733"/>
    <lineage>
        <taxon>Bacteria</taxon>
        <taxon>Pseudomonadati</taxon>
        <taxon>Pseudomonadota</taxon>
        <taxon>Betaproteobacteria</taxon>
        <taxon>Burkholderiales</taxon>
        <taxon>Oxalobacteraceae</taxon>
        <taxon>Undibacterium</taxon>
    </lineage>
</organism>
<feature type="transmembrane region" description="Helical" evidence="1">
    <location>
        <begin position="62"/>
        <end position="82"/>
    </location>
</feature>
<evidence type="ECO:0000313" key="3">
    <source>
        <dbReference type="EMBL" id="MBR7781510.1"/>
    </source>
</evidence>
<dbReference type="Pfam" id="PF22570">
    <property type="entry name" value="LiaF-TM"/>
    <property type="match status" value="1"/>
</dbReference>